<dbReference type="RefSeq" id="WP_240830626.1">
    <property type="nucleotide sequence ID" value="NZ_JAKWBL010000002.1"/>
</dbReference>
<comment type="caution">
    <text evidence="4">The sequence shown here is derived from an EMBL/GenBank/DDBJ whole genome shotgun (WGS) entry which is preliminary data.</text>
</comment>
<feature type="domain" description="BD-FAE-like" evidence="3">
    <location>
        <begin position="49"/>
        <end position="122"/>
    </location>
</feature>
<accession>A0ABS9SKQ4</accession>
<keyword evidence="2" id="KW-0732">Signal</keyword>
<reference evidence="4 5" key="1">
    <citation type="submission" date="2022-02" db="EMBL/GenBank/DDBJ databases">
        <authorList>
            <person name="Min J."/>
        </authorList>
    </citation>
    <scope>NUCLEOTIDE SEQUENCE [LARGE SCALE GENOMIC DNA]</scope>
    <source>
        <strain evidence="4 5">GR10-1</strain>
    </source>
</reference>
<dbReference type="PANTHER" id="PTHR48081">
    <property type="entry name" value="AB HYDROLASE SUPERFAMILY PROTEIN C4A8.06C"/>
    <property type="match status" value="1"/>
</dbReference>
<dbReference type="InterPro" id="IPR049492">
    <property type="entry name" value="BD-FAE-like_dom"/>
</dbReference>
<dbReference type="InterPro" id="IPR050300">
    <property type="entry name" value="GDXG_lipolytic_enzyme"/>
</dbReference>
<sequence>MKRSIFLLIALLSMAVAIGQQSYKTVKDIKYYSETDYNKDSYKDSMCVLDLYYPEGVKDFATIVWFHGGGITGGHRDMPEQLKNKGYAIATVEYRLSPNVKAPVYIEDAAAAVAWVFEHIKNMAEMIILFSYQAIPLEHILFRWLP</sequence>
<evidence type="ECO:0000256" key="2">
    <source>
        <dbReference type="SAM" id="SignalP"/>
    </source>
</evidence>
<evidence type="ECO:0000259" key="3">
    <source>
        <dbReference type="Pfam" id="PF20434"/>
    </source>
</evidence>
<feature type="signal peptide" evidence="2">
    <location>
        <begin position="1"/>
        <end position="19"/>
    </location>
</feature>
<feature type="chain" id="PRO_5046505589" evidence="2">
    <location>
        <begin position="20"/>
        <end position="146"/>
    </location>
</feature>
<name>A0ABS9SKQ4_9BACT</name>
<evidence type="ECO:0000313" key="5">
    <source>
        <dbReference type="Proteomes" id="UP001202248"/>
    </source>
</evidence>
<evidence type="ECO:0000313" key="4">
    <source>
        <dbReference type="EMBL" id="MCH5598964.1"/>
    </source>
</evidence>
<gene>
    <name evidence="4" type="ORF">MKP09_14150</name>
</gene>
<dbReference type="Pfam" id="PF20434">
    <property type="entry name" value="BD-FAE"/>
    <property type="match status" value="1"/>
</dbReference>
<dbReference type="Gene3D" id="3.40.50.1820">
    <property type="entry name" value="alpha/beta hydrolase"/>
    <property type="match status" value="1"/>
</dbReference>
<keyword evidence="5" id="KW-1185">Reference proteome</keyword>
<proteinExistence type="predicted"/>
<dbReference type="Proteomes" id="UP001202248">
    <property type="component" value="Unassembled WGS sequence"/>
</dbReference>
<organism evidence="4 5">
    <name type="scientific">Niabella ginsengisoli</name>
    <dbReference type="NCBI Taxonomy" id="522298"/>
    <lineage>
        <taxon>Bacteria</taxon>
        <taxon>Pseudomonadati</taxon>
        <taxon>Bacteroidota</taxon>
        <taxon>Chitinophagia</taxon>
        <taxon>Chitinophagales</taxon>
        <taxon>Chitinophagaceae</taxon>
        <taxon>Niabella</taxon>
    </lineage>
</organism>
<dbReference type="PANTHER" id="PTHR48081:SF9">
    <property type="entry name" value="CARBOXYLESTERASE"/>
    <property type="match status" value="1"/>
</dbReference>
<dbReference type="EMBL" id="JAKWBL010000002">
    <property type="protein sequence ID" value="MCH5598964.1"/>
    <property type="molecule type" value="Genomic_DNA"/>
</dbReference>
<keyword evidence="1 4" id="KW-0378">Hydrolase</keyword>
<evidence type="ECO:0000256" key="1">
    <source>
        <dbReference type="ARBA" id="ARBA00022801"/>
    </source>
</evidence>
<dbReference type="GO" id="GO:0016787">
    <property type="term" value="F:hydrolase activity"/>
    <property type="evidence" value="ECO:0007669"/>
    <property type="project" value="UniProtKB-KW"/>
</dbReference>
<protein>
    <submittedName>
        <fullName evidence="4">Alpha/beta hydrolase</fullName>
    </submittedName>
</protein>
<dbReference type="SUPFAM" id="SSF53474">
    <property type="entry name" value="alpha/beta-Hydrolases"/>
    <property type="match status" value="1"/>
</dbReference>
<dbReference type="InterPro" id="IPR029058">
    <property type="entry name" value="AB_hydrolase_fold"/>
</dbReference>